<feature type="compositionally biased region" description="Acidic residues" evidence="1">
    <location>
        <begin position="7"/>
        <end position="22"/>
    </location>
</feature>
<protein>
    <submittedName>
        <fullName evidence="2">Uncharacterized protein</fullName>
    </submittedName>
</protein>
<comment type="caution">
    <text evidence="2">The sequence shown here is derived from an EMBL/GenBank/DDBJ whole genome shotgun (WGS) entry which is preliminary data.</text>
</comment>
<dbReference type="EMBL" id="CAMXCT030006605">
    <property type="protein sequence ID" value="CAL4804152.1"/>
    <property type="molecule type" value="Genomic_DNA"/>
</dbReference>
<dbReference type="Proteomes" id="UP001152797">
    <property type="component" value="Unassembled WGS sequence"/>
</dbReference>
<evidence type="ECO:0000256" key="1">
    <source>
        <dbReference type="SAM" id="MobiDB-lite"/>
    </source>
</evidence>
<accession>A0A9P1GJZ9</accession>
<evidence type="ECO:0000313" key="4">
    <source>
        <dbReference type="Proteomes" id="UP001152797"/>
    </source>
</evidence>
<reference evidence="2" key="1">
    <citation type="submission" date="2022-10" db="EMBL/GenBank/DDBJ databases">
        <authorList>
            <person name="Chen Y."/>
            <person name="Dougan E. K."/>
            <person name="Chan C."/>
            <person name="Rhodes N."/>
            <person name="Thang M."/>
        </authorList>
    </citation>
    <scope>NUCLEOTIDE SEQUENCE</scope>
</reference>
<evidence type="ECO:0000313" key="2">
    <source>
        <dbReference type="EMBL" id="CAI4016840.1"/>
    </source>
</evidence>
<name>A0A9P1GJZ9_9DINO</name>
<gene>
    <name evidence="2" type="ORF">C1SCF055_LOCUS41538</name>
</gene>
<keyword evidence="4" id="KW-1185">Reference proteome</keyword>
<organism evidence="2">
    <name type="scientific">Cladocopium goreaui</name>
    <dbReference type="NCBI Taxonomy" id="2562237"/>
    <lineage>
        <taxon>Eukaryota</taxon>
        <taxon>Sar</taxon>
        <taxon>Alveolata</taxon>
        <taxon>Dinophyceae</taxon>
        <taxon>Suessiales</taxon>
        <taxon>Symbiodiniaceae</taxon>
        <taxon>Cladocopium</taxon>
    </lineage>
</organism>
<dbReference type="EMBL" id="CAMXCT010006605">
    <property type="protein sequence ID" value="CAI4016840.1"/>
    <property type="molecule type" value="Genomic_DNA"/>
</dbReference>
<evidence type="ECO:0000313" key="3">
    <source>
        <dbReference type="EMBL" id="CAL1170215.1"/>
    </source>
</evidence>
<feature type="region of interest" description="Disordered" evidence="1">
    <location>
        <begin position="1"/>
        <end position="22"/>
    </location>
</feature>
<feature type="compositionally biased region" description="Low complexity" evidence="1">
    <location>
        <begin position="58"/>
        <end position="71"/>
    </location>
</feature>
<dbReference type="AlphaFoldDB" id="A0A9P1GJZ9"/>
<dbReference type="EMBL" id="CAMXCT020006605">
    <property type="protein sequence ID" value="CAL1170215.1"/>
    <property type="molecule type" value="Genomic_DNA"/>
</dbReference>
<feature type="non-terminal residue" evidence="2">
    <location>
        <position position="184"/>
    </location>
</feature>
<reference evidence="3" key="2">
    <citation type="submission" date="2024-04" db="EMBL/GenBank/DDBJ databases">
        <authorList>
            <person name="Chen Y."/>
            <person name="Shah S."/>
            <person name="Dougan E. K."/>
            <person name="Thang M."/>
            <person name="Chan C."/>
        </authorList>
    </citation>
    <scope>NUCLEOTIDE SEQUENCE [LARGE SCALE GENOMIC DNA]</scope>
</reference>
<sequence>MSHDSFEAFEVESTFSEDDDENSLGAVVATLRSWTSSVLASENSQALAGAPVFGGCKQEQSLHQQSHPSQSGAEQNDRYAPIRRTYGLRSGSGALKEVAEKEHVETETIAATHEEEVKYQAAPSDVEASDLSTLLSTVEGALRYFQTQMQSFLLQYKEMALRSTFLEPMKFSCAKRAQSCEDSE</sequence>
<feature type="region of interest" description="Disordered" evidence="1">
    <location>
        <begin position="57"/>
        <end position="83"/>
    </location>
</feature>
<proteinExistence type="predicted"/>